<dbReference type="AlphaFoldDB" id="A0A0F9CPU3"/>
<name>A0A0F9CPU3_9ZZZZ</name>
<evidence type="ECO:0000256" key="1">
    <source>
        <dbReference type="SAM" id="Phobius"/>
    </source>
</evidence>
<feature type="transmembrane region" description="Helical" evidence="1">
    <location>
        <begin position="44"/>
        <end position="65"/>
    </location>
</feature>
<feature type="transmembrane region" description="Helical" evidence="1">
    <location>
        <begin position="72"/>
        <end position="89"/>
    </location>
</feature>
<feature type="transmembrane region" description="Helical" evidence="1">
    <location>
        <begin position="12"/>
        <end position="38"/>
    </location>
</feature>
<evidence type="ECO:0000313" key="2">
    <source>
        <dbReference type="EMBL" id="KKL28432.1"/>
    </source>
</evidence>
<accession>A0A0F9CPU3</accession>
<sequence length="132" mass="14366">MSNSKLDKIGMVLSVGCAVHCVLVPIVLPLLPMIGFVFGHDSHFHLILAAIITGVACLALVPGYFKHRIGTPMISACIGVVIIITMGVMEHYIESVMIITTTIMGSLFVMLGHFYNHKFVCECKNHKGHSCL</sequence>
<evidence type="ECO:0008006" key="3">
    <source>
        <dbReference type="Google" id="ProtNLM"/>
    </source>
</evidence>
<dbReference type="GO" id="GO:0015097">
    <property type="term" value="F:mercury ion transmembrane transporter activity"/>
    <property type="evidence" value="ECO:0007669"/>
    <property type="project" value="InterPro"/>
</dbReference>
<dbReference type="InterPro" id="IPR004891">
    <property type="entry name" value="Mercury-R_MerC"/>
</dbReference>
<keyword evidence="1" id="KW-0812">Transmembrane</keyword>
<proteinExistence type="predicted"/>
<gene>
    <name evidence="2" type="ORF">LCGC14_2375220</name>
</gene>
<reference evidence="2" key="1">
    <citation type="journal article" date="2015" name="Nature">
        <title>Complex archaea that bridge the gap between prokaryotes and eukaryotes.</title>
        <authorList>
            <person name="Spang A."/>
            <person name="Saw J.H."/>
            <person name="Jorgensen S.L."/>
            <person name="Zaremba-Niedzwiedzka K."/>
            <person name="Martijn J."/>
            <person name="Lind A.E."/>
            <person name="van Eijk R."/>
            <person name="Schleper C."/>
            <person name="Guy L."/>
            <person name="Ettema T.J."/>
        </authorList>
    </citation>
    <scope>NUCLEOTIDE SEQUENCE</scope>
</reference>
<comment type="caution">
    <text evidence="2">The sequence shown here is derived from an EMBL/GenBank/DDBJ whole genome shotgun (WGS) entry which is preliminary data.</text>
</comment>
<dbReference type="Pfam" id="PF03203">
    <property type="entry name" value="MerC"/>
    <property type="match status" value="1"/>
</dbReference>
<keyword evidence="1" id="KW-0472">Membrane</keyword>
<dbReference type="EMBL" id="LAZR01035100">
    <property type="protein sequence ID" value="KKL28432.1"/>
    <property type="molecule type" value="Genomic_DNA"/>
</dbReference>
<keyword evidence="1" id="KW-1133">Transmembrane helix</keyword>
<protein>
    <recommendedName>
        <fullName evidence="3">MerC mercury resistance protein</fullName>
    </recommendedName>
</protein>
<organism evidence="2">
    <name type="scientific">marine sediment metagenome</name>
    <dbReference type="NCBI Taxonomy" id="412755"/>
    <lineage>
        <taxon>unclassified sequences</taxon>
        <taxon>metagenomes</taxon>
        <taxon>ecological metagenomes</taxon>
    </lineage>
</organism>
<dbReference type="GO" id="GO:0016020">
    <property type="term" value="C:membrane"/>
    <property type="evidence" value="ECO:0007669"/>
    <property type="project" value="InterPro"/>
</dbReference>
<feature type="transmembrane region" description="Helical" evidence="1">
    <location>
        <begin position="95"/>
        <end position="115"/>
    </location>
</feature>